<dbReference type="InterPro" id="IPR018782">
    <property type="entry name" value="MCU_reg"/>
</dbReference>
<evidence type="ECO:0000256" key="9">
    <source>
        <dbReference type="ARBA" id="ARBA00022946"/>
    </source>
</evidence>
<evidence type="ECO:0000256" key="1">
    <source>
        <dbReference type="ARBA" id="ARBA00004434"/>
    </source>
</evidence>
<dbReference type="Pfam" id="PF10161">
    <property type="entry name" value="DDDD"/>
    <property type="match status" value="1"/>
</dbReference>
<keyword evidence="12 15" id="KW-0496">Mitochondrion</keyword>
<evidence type="ECO:0000256" key="7">
    <source>
        <dbReference type="ARBA" id="ARBA00022792"/>
    </source>
</evidence>
<protein>
    <recommendedName>
        <fullName evidence="3 15">Essential MCU regulator, mitochondrial</fullName>
    </recommendedName>
    <alternativeName>
        <fullName evidence="14 15">Single-pass membrane protein with aspartate-rich tail 1, mitochondrial</fullName>
    </alternativeName>
</protein>
<sequence>SLSIVATLRPCEALYLIIVTHSGALLPKPVKMSSGLLCVFSIVTPFLCVGTLSSKNFAAPFEEHDIVVPENDDDHD</sequence>
<comment type="subunit">
    <text evidence="15">Component of the uniplex complex. Interacts (via the transmembrane region) with MCU (via the first transmembrane region); the interaction is direct.</text>
</comment>
<accession>A0A8C8ZXT1</accession>
<proteinExistence type="inferred from homology"/>
<dbReference type="GO" id="GO:0051560">
    <property type="term" value="P:mitochondrial calcium ion homeostasis"/>
    <property type="evidence" value="ECO:0007669"/>
    <property type="project" value="UniProtKB-UniRule"/>
</dbReference>
<keyword evidence="7 15" id="KW-0999">Mitochondrion inner membrane</keyword>
<evidence type="ECO:0000256" key="2">
    <source>
        <dbReference type="ARBA" id="ARBA00008958"/>
    </source>
</evidence>
<dbReference type="GO" id="GO:0036444">
    <property type="term" value="P:calcium import into the mitochondrion"/>
    <property type="evidence" value="ECO:0007669"/>
    <property type="project" value="UniProtKB-UniRule"/>
</dbReference>
<dbReference type="GeneTree" id="ENSGT00390000017489"/>
<evidence type="ECO:0000313" key="17">
    <source>
        <dbReference type="Proteomes" id="UP000694414"/>
    </source>
</evidence>
<keyword evidence="10" id="KW-1133">Transmembrane helix</keyword>
<dbReference type="PANTHER" id="PTHR33904">
    <property type="entry name" value="ESSENTIAL MCU REGULATOR, MITOCHONDRIAL"/>
    <property type="match status" value="1"/>
</dbReference>
<reference evidence="16" key="2">
    <citation type="submission" date="2025-09" db="UniProtKB">
        <authorList>
            <consortium name="Ensembl"/>
        </authorList>
    </citation>
    <scope>IDENTIFICATION</scope>
</reference>
<keyword evidence="4 15" id="KW-0813">Transport</keyword>
<comment type="function">
    <text evidence="15">Essential regulatory subunit of the mitochondrial calcium uniporter complex (uniplex), a complex that mediates calcium uptake into mitochondria.</text>
</comment>
<evidence type="ECO:0000256" key="5">
    <source>
        <dbReference type="ARBA" id="ARBA00022568"/>
    </source>
</evidence>
<evidence type="ECO:0000256" key="3">
    <source>
        <dbReference type="ARBA" id="ARBA00022180"/>
    </source>
</evidence>
<dbReference type="GO" id="GO:1990246">
    <property type="term" value="C:uniplex complex"/>
    <property type="evidence" value="ECO:0007669"/>
    <property type="project" value="UniProtKB-UniRule"/>
</dbReference>
<evidence type="ECO:0000256" key="14">
    <source>
        <dbReference type="ARBA" id="ARBA00031235"/>
    </source>
</evidence>
<evidence type="ECO:0000256" key="13">
    <source>
        <dbReference type="ARBA" id="ARBA00023136"/>
    </source>
</evidence>
<keyword evidence="11 15" id="KW-0406">Ion transport</keyword>
<dbReference type="Proteomes" id="UP000694414">
    <property type="component" value="Unplaced"/>
</dbReference>
<comment type="similarity">
    <text evidence="2 15">Belongs to the SMDT1/EMRE family.</text>
</comment>
<evidence type="ECO:0000256" key="11">
    <source>
        <dbReference type="ARBA" id="ARBA00023065"/>
    </source>
</evidence>
<evidence type="ECO:0000313" key="16">
    <source>
        <dbReference type="Ensembl" id="ENSPSMP00000021285.1"/>
    </source>
</evidence>
<keyword evidence="13" id="KW-0472">Membrane</keyword>
<keyword evidence="17" id="KW-1185">Reference proteome</keyword>
<comment type="subcellular location">
    <subcellularLocation>
        <location evidence="1 15">Mitochondrion inner membrane</location>
        <topology evidence="1 15">Single-pass membrane protein</topology>
    </subcellularLocation>
</comment>
<evidence type="ECO:0000256" key="15">
    <source>
        <dbReference type="RuleBase" id="RU369077"/>
    </source>
</evidence>
<evidence type="ECO:0000256" key="10">
    <source>
        <dbReference type="ARBA" id="ARBA00022989"/>
    </source>
</evidence>
<keyword evidence="9 15" id="KW-0809">Transit peptide</keyword>
<evidence type="ECO:0000256" key="8">
    <source>
        <dbReference type="ARBA" id="ARBA00022837"/>
    </source>
</evidence>
<reference evidence="16" key="1">
    <citation type="submission" date="2025-08" db="UniProtKB">
        <authorList>
            <consortium name="Ensembl"/>
        </authorList>
    </citation>
    <scope>IDENTIFICATION</scope>
</reference>
<evidence type="ECO:0000256" key="6">
    <source>
        <dbReference type="ARBA" id="ARBA00022692"/>
    </source>
</evidence>
<keyword evidence="8 15" id="KW-0106">Calcium</keyword>
<keyword evidence="6" id="KW-0812">Transmembrane</keyword>
<evidence type="ECO:0000256" key="12">
    <source>
        <dbReference type="ARBA" id="ARBA00023128"/>
    </source>
</evidence>
<name>A0A8C8ZXT1_PROSS</name>
<keyword evidence="5 15" id="KW-0109">Calcium transport</keyword>
<dbReference type="AlphaFoldDB" id="A0A8C8ZXT1"/>
<evidence type="ECO:0000256" key="4">
    <source>
        <dbReference type="ARBA" id="ARBA00022448"/>
    </source>
</evidence>
<dbReference type="PANTHER" id="PTHR33904:SF1">
    <property type="entry name" value="ESSENTIAL MCU REGULATOR, MITOCHONDRIAL"/>
    <property type="match status" value="1"/>
</dbReference>
<organism evidence="16 17">
    <name type="scientific">Prolemur simus</name>
    <name type="common">Greater bamboo lemur</name>
    <name type="synonym">Hapalemur simus</name>
    <dbReference type="NCBI Taxonomy" id="1328070"/>
    <lineage>
        <taxon>Eukaryota</taxon>
        <taxon>Metazoa</taxon>
        <taxon>Chordata</taxon>
        <taxon>Craniata</taxon>
        <taxon>Vertebrata</taxon>
        <taxon>Euteleostomi</taxon>
        <taxon>Mammalia</taxon>
        <taxon>Eutheria</taxon>
        <taxon>Euarchontoglires</taxon>
        <taxon>Primates</taxon>
        <taxon>Strepsirrhini</taxon>
        <taxon>Lemuriformes</taxon>
        <taxon>Lemuridae</taxon>
        <taxon>Prolemur</taxon>
    </lineage>
</organism>
<dbReference type="Ensembl" id="ENSPSMT00000024683.1">
    <property type="protein sequence ID" value="ENSPSMP00000021285.1"/>
    <property type="gene ID" value="ENSPSMG00000015047.1"/>
</dbReference>